<evidence type="ECO:0008006" key="4">
    <source>
        <dbReference type="Google" id="ProtNLM"/>
    </source>
</evidence>
<accession>A0AB34JEP7</accession>
<reference evidence="2 3" key="1">
    <citation type="journal article" date="2024" name="Science">
        <title>Giant polyketide synthase enzymes in the biosynthesis of giant marine polyether toxins.</title>
        <authorList>
            <person name="Fallon T.R."/>
            <person name="Shende V.V."/>
            <person name="Wierzbicki I.H."/>
            <person name="Pendleton A.L."/>
            <person name="Watervoot N.F."/>
            <person name="Auber R.P."/>
            <person name="Gonzalez D.J."/>
            <person name="Wisecaver J.H."/>
            <person name="Moore B.S."/>
        </authorList>
    </citation>
    <scope>NUCLEOTIDE SEQUENCE [LARGE SCALE GENOMIC DNA]</scope>
    <source>
        <strain evidence="2 3">12B1</strain>
    </source>
</reference>
<evidence type="ECO:0000313" key="3">
    <source>
        <dbReference type="Proteomes" id="UP001515480"/>
    </source>
</evidence>
<name>A0AB34JEP7_PRYPA</name>
<keyword evidence="3" id="KW-1185">Reference proteome</keyword>
<feature type="compositionally biased region" description="Basic and acidic residues" evidence="1">
    <location>
        <begin position="356"/>
        <end position="371"/>
    </location>
</feature>
<proteinExistence type="predicted"/>
<comment type="caution">
    <text evidence="2">The sequence shown here is derived from an EMBL/GenBank/DDBJ whole genome shotgun (WGS) entry which is preliminary data.</text>
</comment>
<sequence>MGFDQAKLDLWRATYKPSEPSAGAVERIFAEGWFLPTLEKISSRHFPGKERCVVYIKWSKFIPTTSKDSQRKIDVMEYLSFLSDWYWENGIRDILFIYDYVDWKAAQNDPVLLRDTIKIITRYDFSMKQAIVDPPWYFKPMWTVMKRTVLPKSMLADTLFVKEIGFDYACARASSAEWFARATPMLKPAGFTSALRSLFAGAAGGENECFLVFKAGSGGHSFSDLSYKKRYFWTFGGGIFAYSEGKARSYRRVYSSAGATWGEGEPPVGKGAAKYAFTITLSDGQTLALSMASRNAALRFMRAAGLDVPSPGDAENEGDDVDGLANEVDDVGVEDAADQEAAEEAKEEGWWQEGASGEKDRDRAVSSHEVGDLVGAA</sequence>
<evidence type="ECO:0000313" key="2">
    <source>
        <dbReference type="EMBL" id="KAL1520115.1"/>
    </source>
</evidence>
<dbReference type="AlphaFoldDB" id="A0AB34JEP7"/>
<dbReference type="EMBL" id="JBGBPQ010000009">
    <property type="protein sequence ID" value="KAL1520115.1"/>
    <property type="molecule type" value="Genomic_DNA"/>
</dbReference>
<organism evidence="2 3">
    <name type="scientific">Prymnesium parvum</name>
    <name type="common">Toxic golden alga</name>
    <dbReference type="NCBI Taxonomy" id="97485"/>
    <lineage>
        <taxon>Eukaryota</taxon>
        <taxon>Haptista</taxon>
        <taxon>Haptophyta</taxon>
        <taxon>Prymnesiophyceae</taxon>
        <taxon>Prymnesiales</taxon>
        <taxon>Prymnesiaceae</taxon>
        <taxon>Prymnesium</taxon>
    </lineage>
</organism>
<gene>
    <name evidence="2" type="ORF">AB1Y20_023587</name>
</gene>
<dbReference type="SUPFAM" id="SSF52087">
    <property type="entry name" value="CRAL/TRIO domain"/>
    <property type="match status" value="1"/>
</dbReference>
<feature type="compositionally biased region" description="Acidic residues" evidence="1">
    <location>
        <begin position="314"/>
        <end position="342"/>
    </location>
</feature>
<feature type="region of interest" description="Disordered" evidence="1">
    <location>
        <begin position="308"/>
        <end position="377"/>
    </location>
</feature>
<dbReference type="InterPro" id="IPR036865">
    <property type="entry name" value="CRAL-TRIO_dom_sf"/>
</dbReference>
<protein>
    <recommendedName>
        <fullName evidence="4">TLDc domain-containing protein</fullName>
    </recommendedName>
</protein>
<dbReference type="Proteomes" id="UP001515480">
    <property type="component" value="Unassembled WGS sequence"/>
</dbReference>
<evidence type="ECO:0000256" key="1">
    <source>
        <dbReference type="SAM" id="MobiDB-lite"/>
    </source>
</evidence>